<evidence type="ECO:0000256" key="1">
    <source>
        <dbReference type="SAM" id="Phobius"/>
    </source>
</evidence>
<feature type="transmembrane region" description="Helical" evidence="1">
    <location>
        <begin position="28"/>
        <end position="46"/>
    </location>
</feature>
<proteinExistence type="predicted"/>
<dbReference type="InterPro" id="IPR007165">
    <property type="entry name" value="Phage_holin_4_2"/>
</dbReference>
<dbReference type="AlphaFoldDB" id="A0A5C6RKX7"/>
<dbReference type="EMBL" id="VOOR01000027">
    <property type="protein sequence ID" value="TXB62604.1"/>
    <property type="molecule type" value="Genomic_DNA"/>
</dbReference>
<keyword evidence="3" id="KW-1185">Reference proteome</keyword>
<name>A0A5C6RKX7_9BACT</name>
<protein>
    <submittedName>
        <fullName evidence="2">Phage holin family protein</fullName>
    </submittedName>
</protein>
<feature type="transmembrane region" description="Helical" evidence="1">
    <location>
        <begin position="89"/>
        <end position="106"/>
    </location>
</feature>
<reference evidence="2 3" key="1">
    <citation type="submission" date="2019-08" db="EMBL/GenBank/DDBJ databases">
        <title>Genome of Phaeodactylibacter luteus.</title>
        <authorList>
            <person name="Bowman J.P."/>
        </authorList>
    </citation>
    <scope>NUCLEOTIDE SEQUENCE [LARGE SCALE GENOMIC DNA]</scope>
    <source>
        <strain evidence="2 3">KCTC 42180</strain>
    </source>
</reference>
<dbReference type="OrthoDB" id="6402664at2"/>
<feature type="transmembrane region" description="Helical" evidence="1">
    <location>
        <begin position="53"/>
        <end position="77"/>
    </location>
</feature>
<keyword evidence="1" id="KW-0812">Transmembrane</keyword>
<evidence type="ECO:0000313" key="2">
    <source>
        <dbReference type="EMBL" id="TXB62604.1"/>
    </source>
</evidence>
<keyword evidence="1" id="KW-1133">Transmembrane helix</keyword>
<dbReference type="Proteomes" id="UP000321580">
    <property type="component" value="Unassembled WGS sequence"/>
</dbReference>
<evidence type="ECO:0000313" key="3">
    <source>
        <dbReference type="Proteomes" id="UP000321580"/>
    </source>
</evidence>
<dbReference type="Pfam" id="PF04020">
    <property type="entry name" value="Phage_holin_4_2"/>
    <property type="match status" value="1"/>
</dbReference>
<dbReference type="RefSeq" id="WP_147168052.1">
    <property type="nucleotide sequence ID" value="NZ_VOOR01000027.1"/>
</dbReference>
<comment type="caution">
    <text evidence="2">The sequence shown here is derived from an EMBL/GenBank/DDBJ whole genome shotgun (WGS) entry which is preliminary data.</text>
</comment>
<dbReference type="PANTHER" id="PTHR37309:SF1">
    <property type="entry name" value="SLR0284 PROTEIN"/>
    <property type="match status" value="1"/>
</dbReference>
<keyword evidence="1" id="KW-0472">Membrane</keyword>
<gene>
    <name evidence="2" type="ORF">FRY97_13375</name>
</gene>
<organism evidence="2 3">
    <name type="scientific">Phaeodactylibacter luteus</name>
    <dbReference type="NCBI Taxonomy" id="1564516"/>
    <lineage>
        <taxon>Bacteria</taxon>
        <taxon>Pseudomonadati</taxon>
        <taxon>Bacteroidota</taxon>
        <taxon>Saprospiria</taxon>
        <taxon>Saprospirales</taxon>
        <taxon>Haliscomenobacteraceae</taxon>
        <taxon>Phaeodactylibacter</taxon>
    </lineage>
</organism>
<dbReference type="PANTHER" id="PTHR37309">
    <property type="entry name" value="SLR0284 PROTEIN"/>
    <property type="match status" value="1"/>
</dbReference>
<accession>A0A5C6RKX7</accession>
<sequence>MRLLITLLVNGLLVYLAAAILPGIAIDGYFNAIIVALLLGIANFLVRPVLFLLTLPITILTLGLFLFFVNGAMVLLVDSLLSSFTVDGWFWAIAFSIIMSVFNLFFENKEAK</sequence>